<feature type="transmembrane region" description="Helical" evidence="4">
    <location>
        <begin position="12"/>
        <end position="32"/>
    </location>
</feature>
<accession>A0A0N5B118</accession>
<dbReference type="PANTHER" id="PTHR13866:SF14">
    <property type="entry name" value="BM-40"/>
    <property type="match status" value="1"/>
</dbReference>
<keyword evidence="1" id="KW-0732">Signal</keyword>
<dbReference type="PANTHER" id="PTHR13866">
    <property type="entry name" value="SPARC OSTEONECTIN"/>
    <property type="match status" value="1"/>
</dbReference>
<dbReference type="SMART" id="SM00274">
    <property type="entry name" value="FOLN"/>
    <property type="match status" value="2"/>
</dbReference>
<dbReference type="PROSITE" id="PS51465">
    <property type="entry name" value="KAZAL_2"/>
    <property type="match status" value="2"/>
</dbReference>
<feature type="domain" description="Kazal-like" evidence="5">
    <location>
        <begin position="30"/>
        <end position="88"/>
    </location>
</feature>
<protein>
    <submittedName>
        <fullName evidence="7">Agrin-like</fullName>
    </submittedName>
</protein>
<evidence type="ECO:0000313" key="6">
    <source>
        <dbReference type="Proteomes" id="UP000046393"/>
    </source>
</evidence>
<organism evidence="6 7">
    <name type="scientific">Syphacia muris</name>
    <dbReference type="NCBI Taxonomy" id="451379"/>
    <lineage>
        <taxon>Eukaryota</taxon>
        <taxon>Metazoa</taxon>
        <taxon>Ecdysozoa</taxon>
        <taxon>Nematoda</taxon>
        <taxon>Chromadorea</taxon>
        <taxon>Rhabditida</taxon>
        <taxon>Spirurina</taxon>
        <taxon>Oxyuridomorpha</taxon>
        <taxon>Oxyuroidea</taxon>
        <taxon>Oxyuridae</taxon>
        <taxon>Syphacia</taxon>
    </lineage>
</organism>
<keyword evidence="3" id="KW-0325">Glycoprotein</keyword>
<dbReference type="SUPFAM" id="SSF100895">
    <property type="entry name" value="Kazal-type serine protease inhibitors"/>
    <property type="match status" value="2"/>
</dbReference>
<keyword evidence="6" id="KW-1185">Reference proteome</keyword>
<dbReference type="CDD" id="cd00104">
    <property type="entry name" value="KAZAL_FS"/>
    <property type="match status" value="2"/>
</dbReference>
<dbReference type="Pfam" id="PF07648">
    <property type="entry name" value="Kazal_2"/>
    <property type="match status" value="3"/>
</dbReference>
<dbReference type="GO" id="GO:0050840">
    <property type="term" value="F:extracellular matrix binding"/>
    <property type="evidence" value="ECO:0007669"/>
    <property type="project" value="TreeGrafter"/>
</dbReference>
<keyword evidence="4" id="KW-0812">Transmembrane</keyword>
<evidence type="ECO:0000256" key="4">
    <source>
        <dbReference type="SAM" id="Phobius"/>
    </source>
</evidence>
<evidence type="ECO:0000259" key="5">
    <source>
        <dbReference type="PROSITE" id="PS51465"/>
    </source>
</evidence>
<dbReference type="STRING" id="451379.A0A0N5B118"/>
<sequence>MREKTMSLWLKVYTNKVVFYVIYLPLLLLFIINGECICRKSCHRTGPAVCGTNNVSYPSECHLSIRSCKNTRLNKTEIRVKYQGVCKQQNPCADQRCGPGEECVVSEWNNLLTGRCQCPERCDDYGDSVESSPVCASDGNDYRSRCHLRIHACQVQINITVKFYGKCDPCKDVVCSSGSVCKLNSERKPECRCSEQCSLQRSPVCASDGNT</sequence>
<dbReference type="SMART" id="SM00280">
    <property type="entry name" value="KAZAL"/>
    <property type="match status" value="2"/>
</dbReference>
<dbReference type="GO" id="GO:0005518">
    <property type="term" value="F:collagen binding"/>
    <property type="evidence" value="ECO:0007669"/>
    <property type="project" value="TreeGrafter"/>
</dbReference>
<keyword evidence="2" id="KW-1015">Disulfide bond</keyword>
<evidence type="ECO:0000256" key="3">
    <source>
        <dbReference type="ARBA" id="ARBA00023180"/>
    </source>
</evidence>
<dbReference type="WBParaSite" id="SMUV_0001097001-mRNA-1">
    <property type="protein sequence ID" value="SMUV_0001097001-mRNA-1"/>
    <property type="gene ID" value="SMUV_0001097001"/>
</dbReference>
<dbReference type="AlphaFoldDB" id="A0A0N5B118"/>
<dbReference type="Gene3D" id="3.30.60.30">
    <property type="match status" value="3"/>
</dbReference>
<reference evidence="7" key="1">
    <citation type="submission" date="2017-02" db="UniProtKB">
        <authorList>
            <consortium name="WormBaseParasite"/>
        </authorList>
    </citation>
    <scope>IDENTIFICATION</scope>
</reference>
<dbReference type="InterPro" id="IPR036058">
    <property type="entry name" value="Kazal_dom_sf"/>
</dbReference>
<keyword evidence="4" id="KW-1133">Transmembrane helix</keyword>
<dbReference type="InterPro" id="IPR002350">
    <property type="entry name" value="Kazal_dom"/>
</dbReference>
<dbReference type="InterPro" id="IPR003645">
    <property type="entry name" value="Fol_N"/>
</dbReference>
<keyword evidence="4" id="KW-0472">Membrane</keyword>
<dbReference type="GO" id="GO:0005615">
    <property type="term" value="C:extracellular space"/>
    <property type="evidence" value="ECO:0007669"/>
    <property type="project" value="TreeGrafter"/>
</dbReference>
<evidence type="ECO:0000256" key="1">
    <source>
        <dbReference type="ARBA" id="ARBA00022729"/>
    </source>
</evidence>
<proteinExistence type="predicted"/>
<feature type="domain" description="Kazal-like" evidence="5">
    <location>
        <begin position="119"/>
        <end position="169"/>
    </location>
</feature>
<dbReference type="Proteomes" id="UP000046393">
    <property type="component" value="Unplaced"/>
</dbReference>
<dbReference type="GO" id="GO:0005509">
    <property type="term" value="F:calcium ion binding"/>
    <property type="evidence" value="ECO:0007669"/>
    <property type="project" value="TreeGrafter"/>
</dbReference>
<evidence type="ECO:0000313" key="7">
    <source>
        <dbReference type="WBParaSite" id="SMUV_0001097001-mRNA-1"/>
    </source>
</evidence>
<dbReference type="FunFam" id="3.30.60.30:FF:000024">
    <property type="entry name" value="Transmembrane agrin"/>
    <property type="match status" value="1"/>
</dbReference>
<name>A0A0N5B118_9BILA</name>
<evidence type="ECO:0000256" key="2">
    <source>
        <dbReference type="ARBA" id="ARBA00023157"/>
    </source>
</evidence>